<dbReference type="HOGENOM" id="CLU_061953_0_0_10"/>
<gene>
    <name evidence="1" type="ordered locus">Clim_2264</name>
</gene>
<evidence type="ECO:0000313" key="1">
    <source>
        <dbReference type="EMBL" id="ACD91287.1"/>
    </source>
</evidence>
<dbReference type="Proteomes" id="UP000008841">
    <property type="component" value="Chromosome"/>
</dbReference>
<dbReference type="RefSeq" id="WP_012467153.1">
    <property type="nucleotide sequence ID" value="NC_010803.1"/>
</dbReference>
<organism evidence="1 2">
    <name type="scientific">Chlorobium limicola (strain DSM 245 / NBRC 103803 / 6330)</name>
    <dbReference type="NCBI Taxonomy" id="290315"/>
    <lineage>
        <taxon>Bacteria</taxon>
        <taxon>Pseudomonadati</taxon>
        <taxon>Chlorobiota</taxon>
        <taxon>Chlorobiia</taxon>
        <taxon>Chlorobiales</taxon>
        <taxon>Chlorobiaceae</taxon>
        <taxon>Chlorobium/Pelodictyon group</taxon>
        <taxon>Chlorobium</taxon>
    </lineage>
</organism>
<name>B3EHC5_CHLL2</name>
<dbReference type="STRING" id="290315.Clim_2264"/>
<dbReference type="OrthoDB" id="89044at2"/>
<proteinExistence type="predicted"/>
<dbReference type="CDD" id="cd10446">
    <property type="entry name" value="GIY-YIG_unchar_1"/>
    <property type="match status" value="1"/>
</dbReference>
<evidence type="ECO:0000313" key="2">
    <source>
        <dbReference type="Proteomes" id="UP000008841"/>
    </source>
</evidence>
<sequence>MTIKAENILKITDSDLRHYKLHLACYNGHEQPLNVYLQGWDKWVGWNEWRGNKNDFNRQFIFSLIQFYYEPNKWLFGGIFKVVKRLEDWADTEVGYELELVDLHKELIGRLVIDFYRYQGMRGRAFLLESYYKDFVVSEILKKPFDGINFPGYENINIDFPELETVFKYQKNDWKGALENVKGVYVIADKSNGKKYVGSAYGDFGIWSRWAVYVGTGHGFNDELTKIISENGIDYARQNFRFSLLEYRSMRIDDNVIINRESYWKEVLLTRGQFGYNKN</sequence>
<dbReference type="EMBL" id="CP001097">
    <property type="protein sequence ID" value="ACD91287.1"/>
    <property type="molecule type" value="Genomic_DNA"/>
</dbReference>
<dbReference type="Gene3D" id="3.40.1440.10">
    <property type="entry name" value="GIY-YIG endonuclease"/>
    <property type="match status" value="1"/>
</dbReference>
<dbReference type="SUPFAM" id="SSF82771">
    <property type="entry name" value="GIY-YIG endonuclease"/>
    <property type="match status" value="1"/>
</dbReference>
<accession>B3EHC5</accession>
<evidence type="ECO:0008006" key="3">
    <source>
        <dbReference type="Google" id="ProtNLM"/>
    </source>
</evidence>
<dbReference type="eggNOG" id="ENOG502Z9J4">
    <property type="taxonomic scope" value="Bacteria"/>
</dbReference>
<reference evidence="1 2" key="1">
    <citation type="submission" date="2008-05" db="EMBL/GenBank/DDBJ databases">
        <title>Complete sequence of Chlorobium limicola DSM 245.</title>
        <authorList>
            <consortium name="US DOE Joint Genome Institute"/>
            <person name="Lucas S."/>
            <person name="Copeland A."/>
            <person name="Lapidus A."/>
            <person name="Glavina del Rio T."/>
            <person name="Dalin E."/>
            <person name="Tice H."/>
            <person name="Bruce D."/>
            <person name="Goodwin L."/>
            <person name="Pitluck S."/>
            <person name="Schmutz J."/>
            <person name="Larimer F."/>
            <person name="Land M."/>
            <person name="Hauser L."/>
            <person name="Kyrpides N."/>
            <person name="Ovchinnikova G."/>
            <person name="Zhao F."/>
            <person name="Li T."/>
            <person name="Liu Z."/>
            <person name="Overmann J."/>
            <person name="Bryant D.A."/>
            <person name="Richardson P."/>
        </authorList>
    </citation>
    <scope>NUCLEOTIDE SEQUENCE [LARGE SCALE GENOMIC DNA]</scope>
    <source>
        <strain evidence="2">DSM 245 / NBRC 103803 / 6330</strain>
    </source>
</reference>
<dbReference type="AlphaFoldDB" id="B3EHC5"/>
<protein>
    <recommendedName>
        <fullName evidence="3">GIY-YIG domain-containing protein</fullName>
    </recommendedName>
</protein>
<dbReference type="InterPro" id="IPR035901">
    <property type="entry name" value="GIY-YIG_endonuc_sf"/>
</dbReference>
<dbReference type="KEGG" id="cli:Clim_2264"/>